<dbReference type="EMBL" id="JBBPBF010000017">
    <property type="protein sequence ID" value="KAK7610673.1"/>
    <property type="molecule type" value="Genomic_DNA"/>
</dbReference>
<comment type="caution">
    <text evidence="1">The sequence shown here is derived from an EMBL/GenBank/DDBJ whole genome shotgun (WGS) entry which is preliminary data.</text>
</comment>
<organism evidence="1 2">
    <name type="scientific">Phyllosticta paracitricarpa</name>
    <dbReference type="NCBI Taxonomy" id="2016321"/>
    <lineage>
        <taxon>Eukaryota</taxon>
        <taxon>Fungi</taxon>
        <taxon>Dikarya</taxon>
        <taxon>Ascomycota</taxon>
        <taxon>Pezizomycotina</taxon>
        <taxon>Dothideomycetes</taxon>
        <taxon>Dothideomycetes incertae sedis</taxon>
        <taxon>Botryosphaeriales</taxon>
        <taxon>Phyllostictaceae</taxon>
        <taxon>Phyllosticta</taxon>
    </lineage>
</organism>
<evidence type="ECO:0000313" key="2">
    <source>
        <dbReference type="Proteomes" id="UP001367316"/>
    </source>
</evidence>
<proteinExistence type="predicted"/>
<evidence type="ECO:0000313" key="1">
    <source>
        <dbReference type="EMBL" id="KAK7610673.1"/>
    </source>
</evidence>
<protein>
    <submittedName>
        <fullName evidence="1">Uncharacterized protein</fullName>
    </submittedName>
</protein>
<gene>
    <name evidence="1" type="ORF">JOL62DRAFT_575599</name>
</gene>
<accession>A0ABR1N637</accession>
<dbReference type="Proteomes" id="UP001367316">
    <property type="component" value="Unassembled WGS sequence"/>
</dbReference>
<sequence length="108" mass="11368">MLEVMVQQRRTVMTLWCSWCSRAATAAGSGGLAHALQLVGDLALQDGGVGQARRVVCEGGVQVLDGIGEGRGGGRRLLGQRVADGVEGGRGGRQAREMGALVRRQRVR</sequence>
<name>A0ABR1N637_9PEZI</name>
<reference evidence="1 2" key="1">
    <citation type="submission" date="2024-04" db="EMBL/GenBank/DDBJ databases">
        <title>Phyllosticta paracitricarpa is synonymous to the EU quarantine fungus P. citricarpa based on phylogenomic analyses.</title>
        <authorList>
            <consortium name="Lawrence Berkeley National Laboratory"/>
            <person name="Van ingen-buijs V.A."/>
            <person name="Van westerhoven A.C."/>
            <person name="Haridas S."/>
            <person name="Skiadas P."/>
            <person name="Martin F."/>
            <person name="Groenewald J.Z."/>
            <person name="Crous P.W."/>
            <person name="Seidl M.F."/>
        </authorList>
    </citation>
    <scope>NUCLEOTIDE SEQUENCE [LARGE SCALE GENOMIC DNA]</scope>
    <source>
        <strain evidence="1 2">CBS 141358</strain>
    </source>
</reference>
<keyword evidence="2" id="KW-1185">Reference proteome</keyword>